<feature type="domain" description="EamA" evidence="3">
    <location>
        <begin position="200"/>
        <end position="315"/>
    </location>
</feature>
<evidence type="ECO:0000256" key="1">
    <source>
        <dbReference type="ARBA" id="ARBA00007362"/>
    </source>
</evidence>
<dbReference type="GO" id="GO:0016020">
    <property type="term" value="C:membrane"/>
    <property type="evidence" value="ECO:0007669"/>
    <property type="project" value="InterPro"/>
</dbReference>
<feature type="transmembrane region" description="Helical" evidence="2">
    <location>
        <begin position="71"/>
        <end position="91"/>
    </location>
</feature>
<evidence type="ECO:0000313" key="4">
    <source>
        <dbReference type="EMBL" id="PWD51101.1"/>
    </source>
</evidence>
<sequence length="321" mass="32083">MSDSPAGVERVPAPALFLTSGISMYYGAALAVALFAVSSPLAVGWSRLAVAAVVLLALTRPWQLAWTRRTLGAAALFGLVLGAMNLLFYVAIDHLPLGAAVAIEFTGPVAVAVASDRSGWSRRRIAAALLAAGGVTTISLGEVEWGTATSSPTGILAALGAGAAWAGYIVLGRRISARAVSAHAGAPGGAASAGAAPTGGLRGVGPIRIGLASLAIAMTTAALAYAVVGLPDARGLADGWGRVGLVLVVAVLSSVVPYALDQIAMRRLSTSAFALLNALLPATATLVGFISLQQLPTWGEVVGVVAISTAVALTTRASRTG</sequence>
<comment type="similarity">
    <text evidence="1">Belongs to the EamA transporter family.</text>
</comment>
<feature type="transmembrane region" description="Helical" evidence="2">
    <location>
        <begin position="298"/>
        <end position="315"/>
    </location>
</feature>
<evidence type="ECO:0000313" key="5">
    <source>
        <dbReference type="Proteomes" id="UP000245166"/>
    </source>
</evidence>
<dbReference type="OrthoDB" id="9815120at2"/>
<dbReference type="InterPro" id="IPR000620">
    <property type="entry name" value="EamA_dom"/>
</dbReference>
<keyword evidence="2" id="KW-0472">Membrane</keyword>
<reference evidence="4 5" key="1">
    <citation type="submission" date="2018-03" db="EMBL/GenBank/DDBJ databases">
        <title>Genome assembly of novel Miniimonas species PCH200.</title>
        <authorList>
            <person name="Thakur V."/>
            <person name="Kumar V."/>
            <person name="Singh D."/>
        </authorList>
    </citation>
    <scope>NUCLEOTIDE SEQUENCE [LARGE SCALE GENOMIC DNA]</scope>
    <source>
        <strain evidence="4 5">PCH200</strain>
    </source>
</reference>
<feature type="transmembrane region" description="Helical" evidence="2">
    <location>
        <begin position="272"/>
        <end position="292"/>
    </location>
</feature>
<dbReference type="Proteomes" id="UP000245166">
    <property type="component" value="Unassembled WGS sequence"/>
</dbReference>
<protein>
    <submittedName>
        <fullName evidence="4">EamA family transporter</fullName>
    </submittedName>
</protein>
<dbReference type="EMBL" id="PYHR01000002">
    <property type="protein sequence ID" value="PWD51101.1"/>
    <property type="molecule type" value="Genomic_DNA"/>
</dbReference>
<feature type="transmembrane region" description="Helical" evidence="2">
    <location>
        <begin position="125"/>
        <end position="141"/>
    </location>
</feature>
<dbReference type="AlphaFoldDB" id="A0A2U1ZVV0"/>
<feature type="transmembrane region" description="Helical" evidence="2">
    <location>
        <begin position="209"/>
        <end position="228"/>
    </location>
</feature>
<feature type="transmembrane region" description="Helical" evidence="2">
    <location>
        <begin position="153"/>
        <end position="171"/>
    </location>
</feature>
<gene>
    <name evidence="4" type="ORF">C8046_11030</name>
</gene>
<keyword evidence="2" id="KW-0812">Transmembrane</keyword>
<feature type="transmembrane region" description="Helical" evidence="2">
    <location>
        <begin position="97"/>
        <end position="113"/>
    </location>
</feature>
<accession>A0A2U1ZVV0</accession>
<dbReference type="RefSeq" id="WP_109229482.1">
    <property type="nucleotide sequence ID" value="NZ_PYHR01000002.1"/>
</dbReference>
<comment type="caution">
    <text evidence="4">The sequence shown here is derived from an EMBL/GenBank/DDBJ whole genome shotgun (WGS) entry which is preliminary data.</text>
</comment>
<feature type="transmembrane region" description="Helical" evidence="2">
    <location>
        <begin position="240"/>
        <end position="260"/>
    </location>
</feature>
<feature type="transmembrane region" description="Helical" evidence="2">
    <location>
        <begin position="12"/>
        <end position="36"/>
    </location>
</feature>
<dbReference type="SUPFAM" id="SSF103481">
    <property type="entry name" value="Multidrug resistance efflux transporter EmrE"/>
    <property type="match status" value="2"/>
</dbReference>
<evidence type="ECO:0000259" key="3">
    <source>
        <dbReference type="Pfam" id="PF00892"/>
    </source>
</evidence>
<keyword evidence="5" id="KW-1185">Reference proteome</keyword>
<dbReference type="Pfam" id="PF00892">
    <property type="entry name" value="EamA"/>
    <property type="match status" value="1"/>
</dbReference>
<proteinExistence type="inferred from homology"/>
<evidence type="ECO:0000256" key="2">
    <source>
        <dbReference type="SAM" id="Phobius"/>
    </source>
</evidence>
<keyword evidence="2" id="KW-1133">Transmembrane helix</keyword>
<dbReference type="InterPro" id="IPR037185">
    <property type="entry name" value="EmrE-like"/>
</dbReference>
<organism evidence="4 5">
    <name type="scientific">Serinibacter arcticus</name>
    <dbReference type="NCBI Taxonomy" id="1655435"/>
    <lineage>
        <taxon>Bacteria</taxon>
        <taxon>Bacillati</taxon>
        <taxon>Actinomycetota</taxon>
        <taxon>Actinomycetes</taxon>
        <taxon>Micrococcales</taxon>
        <taxon>Beutenbergiaceae</taxon>
        <taxon>Serinibacter</taxon>
    </lineage>
</organism>
<name>A0A2U1ZVV0_9MICO</name>